<feature type="transmembrane region" description="Helical" evidence="1">
    <location>
        <begin position="58"/>
        <end position="78"/>
    </location>
</feature>
<evidence type="ECO:0000259" key="2">
    <source>
        <dbReference type="Pfam" id="PF02698"/>
    </source>
</evidence>
<sequence>MFNQLLCISRPINQWLAIKSMMAKLLMTPSLVILFISALILLPWLIPRLRLKRVLSTFGTIILVIYLSATLPFTVAIANKGLVTFIPPDPGNKVDAIVILGRGEQLRYSRVKVAARLWEMGRAPLIFASGVGDGEEIVEQLKEEGIPDKALAEEHCSRTTKENALFTASILQNQGIKQILLVTDPPHMLRSILTFKSAGFEVIPHSSPVPSALVQSRKAMLVFYEYMGLVSYGLHGHFLPSDVNQQDHQQFASIKSRDN</sequence>
<dbReference type="Gene3D" id="3.40.50.620">
    <property type="entry name" value="HUPs"/>
    <property type="match status" value="1"/>
</dbReference>
<evidence type="ECO:0000256" key="1">
    <source>
        <dbReference type="SAM" id="Phobius"/>
    </source>
</evidence>
<dbReference type="OrthoDB" id="420315at2"/>
<organism evidence="4 5">
    <name type="scientific">Mastigocoleus testarum BC008</name>
    <dbReference type="NCBI Taxonomy" id="371196"/>
    <lineage>
        <taxon>Bacteria</taxon>
        <taxon>Bacillati</taxon>
        <taxon>Cyanobacteriota</taxon>
        <taxon>Cyanophyceae</taxon>
        <taxon>Nostocales</taxon>
        <taxon>Hapalosiphonaceae</taxon>
        <taxon>Mastigocoleus</taxon>
    </lineage>
</organism>
<gene>
    <name evidence="3" type="ORF">BC008_25470</name>
    <name evidence="4" type="ORF">BC008_25995</name>
</gene>
<dbReference type="Pfam" id="PF02698">
    <property type="entry name" value="DUF218"/>
    <property type="match status" value="1"/>
</dbReference>
<dbReference type="AlphaFoldDB" id="A0A0V7ZQ64"/>
<dbReference type="InterPro" id="IPR051599">
    <property type="entry name" value="Cell_Envelope_Assoc"/>
</dbReference>
<dbReference type="Proteomes" id="UP000053372">
    <property type="component" value="Unassembled WGS sequence"/>
</dbReference>
<evidence type="ECO:0000313" key="4">
    <source>
        <dbReference type="EMBL" id="KST66648.1"/>
    </source>
</evidence>
<reference evidence="4 5" key="1">
    <citation type="journal article" date="2015" name="Genome Announc.">
        <title>Draft Genome of the Euendolithic (true boring) Cyanobacterium Mastigocoleus testarum strain BC008.</title>
        <authorList>
            <person name="Guida B.S."/>
            <person name="Garcia-Pichel F."/>
        </authorList>
    </citation>
    <scope>NUCLEOTIDE SEQUENCE [LARGE SCALE GENOMIC DNA]</scope>
    <source>
        <strain evidence="4 5">BC008</strain>
    </source>
</reference>
<dbReference type="PANTHER" id="PTHR30336">
    <property type="entry name" value="INNER MEMBRANE PROTEIN, PROBABLE PERMEASE"/>
    <property type="match status" value="1"/>
</dbReference>
<name>A0A0V7ZQ64_9CYAN</name>
<keyword evidence="5" id="KW-1185">Reference proteome</keyword>
<dbReference type="GO" id="GO:0005886">
    <property type="term" value="C:plasma membrane"/>
    <property type="evidence" value="ECO:0007669"/>
    <property type="project" value="TreeGrafter"/>
</dbReference>
<dbReference type="RefSeq" id="WP_027846630.1">
    <property type="nucleotide sequence ID" value="NZ_LMTZ01000095.1"/>
</dbReference>
<dbReference type="GO" id="GO:0000270">
    <property type="term" value="P:peptidoglycan metabolic process"/>
    <property type="evidence" value="ECO:0007669"/>
    <property type="project" value="TreeGrafter"/>
</dbReference>
<feature type="domain" description="DUF218" evidence="2">
    <location>
        <begin position="95"/>
        <end position="228"/>
    </location>
</feature>
<keyword evidence="1" id="KW-0812">Transmembrane</keyword>
<keyword evidence="1" id="KW-0472">Membrane</keyword>
<comment type="caution">
    <text evidence="4">The sequence shown here is derived from an EMBL/GenBank/DDBJ whole genome shotgun (WGS) entry which is preliminary data.</text>
</comment>
<dbReference type="InterPro" id="IPR014729">
    <property type="entry name" value="Rossmann-like_a/b/a_fold"/>
</dbReference>
<evidence type="ECO:0000313" key="3">
    <source>
        <dbReference type="EMBL" id="KST66327.1"/>
    </source>
</evidence>
<feature type="transmembrane region" description="Helical" evidence="1">
    <location>
        <begin position="25"/>
        <end position="46"/>
    </location>
</feature>
<protein>
    <recommendedName>
        <fullName evidence="2">DUF218 domain-containing protein</fullName>
    </recommendedName>
</protein>
<dbReference type="EMBL" id="LMTZ01000095">
    <property type="protein sequence ID" value="KST66648.1"/>
    <property type="molecule type" value="Genomic_DNA"/>
</dbReference>
<dbReference type="GO" id="GO:0043164">
    <property type="term" value="P:Gram-negative-bacterium-type cell wall biogenesis"/>
    <property type="evidence" value="ECO:0007669"/>
    <property type="project" value="TreeGrafter"/>
</dbReference>
<evidence type="ECO:0000313" key="5">
    <source>
        <dbReference type="Proteomes" id="UP000053372"/>
    </source>
</evidence>
<dbReference type="EMBL" id="LMTZ01000097">
    <property type="protein sequence ID" value="KST66327.1"/>
    <property type="molecule type" value="Genomic_DNA"/>
</dbReference>
<accession>A0A0V7ZQ64</accession>
<proteinExistence type="predicted"/>
<dbReference type="PANTHER" id="PTHR30336:SF4">
    <property type="entry name" value="ENVELOPE BIOGENESIS FACTOR ELYC"/>
    <property type="match status" value="1"/>
</dbReference>
<dbReference type="CDD" id="cd06259">
    <property type="entry name" value="YdcF-like"/>
    <property type="match status" value="1"/>
</dbReference>
<dbReference type="InterPro" id="IPR003848">
    <property type="entry name" value="DUF218"/>
</dbReference>
<keyword evidence="1" id="KW-1133">Transmembrane helix</keyword>